<evidence type="ECO:0000313" key="2">
    <source>
        <dbReference type="EMBL" id="GAA1091750.1"/>
    </source>
</evidence>
<proteinExistence type="predicted"/>
<feature type="region of interest" description="Disordered" evidence="1">
    <location>
        <begin position="124"/>
        <end position="163"/>
    </location>
</feature>
<accession>A0ABN1TKS2</accession>
<dbReference type="EMBL" id="BAAALD010000036">
    <property type="protein sequence ID" value="GAA1091750.1"/>
    <property type="molecule type" value="Genomic_DNA"/>
</dbReference>
<name>A0ABN1TKS2_9ACTN</name>
<dbReference type="Proteomes" id="UP001499987">
    <property type="component" value="Unassembled WGS sequence"/>
</dbReference>
<organism evidence="2 3">
    <name type="scientific">Kitasatospora arboriphila</name>
    <dbReference type="NCBI Taxonomy" id="258052"/>
    <lineage>
        <taxon>Bacteria</taxon>
        <taxon>Bacillati</taxon>
        <taxon>Actinomycetota</taxon>
        <taxon>Actinomycetes</taxon>
        <taxon>Kitasatosporales</taxon>
        <taxon>Streptomycetaceae</taxon>
        <taxon>Kitasatospora</taxon>
    </lineage>
</organism>
<sequence>MTHPGNHRHGDIEGIELCDLCGVLVPEEEAYLYTVADSSATACGALEHGERLLTACSWDHLETLVTAYEQRPFDMEELWASILLEAHHRLGPASTQHILQATGLTLHQLDRARDWHLRRLLQHPGQEQNAGGEGDHPWNYEEDQDDCRDGHDDDDGGGHSGTA</sequence>
<gene>
    <name evidence="2" type="ORF">GCM10009663_39420</name>
</gene>
<protein>
    <submittedName>
        <fullName evidence="2">Uncharacterized protein</fullName>
    </submittedName>
</protein>
<keyword evidence="3" id="KW-1185">Reference proteome</keyword>
<evidence type="ECO:0000256" key="1">
    <source>
        <dbReference type="SAM" id="MobiDB-lite"/>
    </source>
</evidence>
<evidence type="ECO:0000313" key="3">
    <source>
        <dbReference type="Proteomes" id="UP001499987"/>
    </source>
</evidence>
<comment type="caution">
    <text evidence="2">The sequence shown here is derived from an EMBL/GenBank/DDBJ whole genome shotgun (WGS) entry which is preliminary data.</text>
</comment>
<reference evidence="2 3" key="1">
    <citation type="journal article" date="2019" name="Int. J. Syst. Evol. Microbiol.">
        <title>The Global Catalogue of Microorganisms (GCM) 10K type strain sequencing project: providing services to taxonomists for standard genome sequencing and annotation.</title>
        <authorList>
            <consortium name="The Broad Institute Genomics Platform"/>
            <consortium name="The Broad Institute Genome Sequencing Center for Infectious Disease"/>
            <person name="Wu L."/>
            <person name="Ma J."/>
        </authorList>
    </citation>
    <scope>NUCLEOTIDE SEQUENCE [LARGE SCALE GENOMIC DNA]</scope>
    <source>
        <strain evidence="2 3">JCM 13002</strain>
    </source>
</reference>